<feature type="region of interest" description="Disordered" evidence="1">
    <location>
        <begin position="1"/>
        <end position="46"/>
    </location>
</feature>
<organism evidence="2 3">
    <name type="scientific">Kibdelosporangium philippinense</name>
    <dbReference type="NCBI Taxonomy" id="211113"/>
    <lineage>
        <taxon>Bacteria</taxon>
        <taxon>Bacillati</taxon>
        <taxon>Actinomycetota</taxon>
        <taxon>Actinomycetes</taxon>
        <taxon>Pseudonocardiales</taxon>
        <taxon>Pseudonocardiaceae</taxon>
        <taxon>Kibdelosporangium</taxon>
    </lineage>
</organism>
<feature type="compositionally biased region" description="Basic and acidic residues" evidence="1">
    <location>
        <begin position="1"/>
        <end position="27"/>
    </location>
</feature>
<evidence type="ECO:0000313" key="3">
    <source>
        <dbReference type="Proteomes" id="UP001521150"/>
    </source>
</evidence>
<accession>A0ABS8ZMN7</accession>
<feature type="compositionally biased region" description="Polar residues" evidence="1">
    <location>
        <begin position="36"/>
        <end position="46"/>
    </location>
</feature>
<keyword evidence="3" id="KW-1185">Reference proteome</keyword>
<evidence type="ECO:0000313" key="2">
    <source>
        <dbReference type="EMBL" id="MCE7009045.1"/>
    </source>
</evidence>
<evidence type="ECO:0000256" key="1">
    <source>
        <dbReference type="SAM" id="MobiDB-lite"/>
    </source>
</evidence>
<gene>
    <name evidence="2" type="ORF">LWC34_40475</name>
</gene>
<dbReference type="EMBL" id="JAJVCN010000003">
    <property type="protein sequence ID" value="MCE7009045.1"/>
    <property type="molecule type" value="Genomic_DNA"/>
</dbReference>
<protein>
    <submittedName>
        <fullName evidence="2">Uncharacterized protein</fullName>
    </submittedName>
</protein>
<comment type="caution">
    <text evidence="2">The sequence shown here is derived from an EMBL/GenBank/DDBJ whole genome shotgun (WGS) entry which is preliminary data.</text>
</comment>
<name>A0ABS8ZMN7_9PSEU</name>
<proteinExistence type="predicted"/>
<dbReference type="Proteomes" id="UP001521150">
    <property type="component" value="Unassembled WGS sequence"/>
</dbReference>
<sequence>MGKGMCRDEYAMPTPHDRQAPKPDSPAHTRVLNAEQPRNLSDGQQA</sequence>
<reference evidence="2 3" key="1">
    <citation type="submission" date="2021-12" db="EMBL/GenBank/DDBJ databases">
        <title>Genome sequence of Kibdelosporangium philippinense ATCC 49844.</title>
        <authorList>
            <person name="Fedorov E.A."/>
            <person name="Omeragic M."/>
            <person name="Shalygina K.F."/>
            <person name="Maclea K.S."/>
        </authorList>
    </citation>
    <scope>NUCLEOTIDE SEQUENCE [LARGE SCALE GENOMIC DNA]</scope>
    <source>
        <strain evidence="2 3">ATCC 49844</strain>
    </source>
</reference>